<evidence type="ECO:0000313" key="3">
    <source>
        <dbReference type="Proteomes" id="UP000014634"/>
    </source>
</evidence>
<dbReference type="Pfam" id="PF01136">
    <property type="entry name" value="Peptidase_U32"/>
    <property type="match status" value="1"/>
</dbReference>
<feature type="region of interest" description="Disordered" evidence="1">
    <location>
        <begin position="435"/>
        <end position="473"/>
    </location>
</feature>
<evidence type="ECO:0000256" key="1">
    <source>
        <dbReference type="SAM" id="MobiDB-lite"/>
    </source>
</evidence>
<feature type="compositionally biased region" description="Low complexity" evidence="1">
    <location>
        <begin position="438"/>
        <end position="469"/>
    </location>
</feature>
<protein>
    <recommendedName>
        <fullName evidence="4">Peptidase U32 collagenase domain-containing protein</fullName>
    </recommendedName>
</protein>
<gene>
    <name evidence="2" type="ORF">HMPREF9195_00676</name>
</gene>
<evidence type="ECO:0008006" key="4">
    <source>
        <dbReference type="Google" id="ProtNLM"/>
    </source>
</evidence>
<feature type="compositionally biased region" description="Basic residues" evidence="1">
    <location>
        <begin position="771"/>
        <end position="785"/>
    </location>
</feature>
<dbReference type="PANTHER" id="PTHR30217">
    <property type="entry name" value="PEPTIDASE U32 FAMILY"/>
    <property type="match status" value="1"/>
</dbReference>
<comment type="caution">
    <text evidence="2">The sequence shown here is derived from an EMBL/GenBank/DDBJ whole genome shotgun (WGS) entry which is preliminary data.</text>
</comment>
<name>A0AA87TFD5_TREMD</name>
<feature type="compositionally biased region" description="Polar residues" evidence="1">
    <location>
        <begin position="794"/>
        <end position="803"/>
    </location>
</feature>
<dbReference type="RefSeq" id="WP_016522646.1">
    <property type="nucleotide sequence ID" value="NZ_KE332517.1"/>
</dbReference>
<dbReference type="AlphaFoldDB" id="A0AA87TFD5"/>
<organism evidence="2 3">
    <name type="scientific">Treponema medium ATCC 700293</name>
    <dbReference type="NCBI Taxonomy" id="1125700"/>
    <lineage>
        <taxon>Bacteria</taxon>
        <taxon>Pseudomonadati</taxon>
        <taxon>Spirochaetota</taxon>
        <taxon>Spirochaetia</taxon>
        <taxon>Spirochaetales</taxon>
        <taxon>Treponemataceae</taxon>
        <taxon>Treponema</taxon>
    </lineage>
</organism>
<dbReference type="EMBL" id="ATFE01000004">
    <property type="protein sequence ID" value="EPF29390.1"/>
    <property type="molecule type" value="Genomic_DNA"/>
</dbReference>
<proteinExistence type="predicted"/>
<dbReference type="InterPro" id="IPR051454">
    <property type="entry name" value="RNA/ubiquinone_mod_enzymes"/>
</dbReference>
<feature type="region of interest" description="Disordered" evidence="1">
    <location>
        <begin position="759"/>
        <end position="803"/>
    </location>
</feature>
<dbReference type="InterPro" id="IPR001539">
    <property type="entry name" value="Peptidase_U32"/>
</dbReference>
<dbReference type="Proteomes" id="UP000014634">
    <property type="component" value="Unassembled WGS sequence"/>
</dbReference>
<reference evidence="2 3" key="1">
    <citation type="submission" date="2013-04" db="EMBL/GenBank/DDBJ databases">
        <title>The Genome Sequence of Treponema medium ATCC 700293.</title>
        <authorList>
            <consortium name="The Broad Institute Genomics Platform"/>
            <person name="Earl A."/>
            <person name="Ward D."/>
            <person name="Feldgarden M."/>
            <person name="Gevers D."/>
            <person name="Leonetti C."/>
            <person name="Blanton J.M."/>
            <person name="Dewhirst F.E."/>
            <person name="Izard J."/>
            <person name="Walker B."/>
            <person name="Young S."/>
            <person name="Zeng Q."/>
            <person name="Gargeya S."/>
            <person name="Fitzgerald M."/>
            <person name="Haas B."/>
            <person name="Abouelleil A."/>
            <person name="Allen A.W."/>
            <person name="Alvarado L."/>
            <person name="Arachchi H.M."/>
            <person name="Berlin A.M."/>
            <person name="Chapman S.B."/>
            <person name="Gainer-Dewar J."/>
            <person name="Goldberg J."/>
            <person name="Griggs A."/>
            <person name="Gujja S."/>
            <person name="Hansen M."/>
            <person name="Howarth C."/>
            <person name="Imamovic A."/>
            <person name="Ireland A."/>
            <person name="Larimer J."/>
            <person name="McCowan C."/>
            <person name="Murphy C."/>
            <person name="Pearson M."/>
            <person name="Poon T.W."/>
            <person name="Priest M."/>
            <person name="Roberts A."/>
            <person name="Saif S."/>
            <person name="Shea T."/>
            <person name="Sisk P."/>
            <person name="Sykes S."/>
            <person name="Wortman J."/>
            <person name="Nusbaum C."/>
            <person name="Birren B."/>
        </authorList>
    </citation>
    <scope>NUCLEOTIDE SEQUENCE [LARGE SCALE GENOMIC DNA]</scope>
    <source>
        <strain evidence="2 3">ATCC 700293</strain>
    </source>
</reference>
<accession>A0AA87TFD5</accession>
<dbReference type="PANTHER" id="PTHR30217:SF10">
    <property type="entry name" value="23S RRNA 5-HYDROXYCYTIDINE C2501 SYNTHASE"/>
    <property type="match status" value="1"/>
</dbReference>
<evidence type="ECO:0000313" key="2">
    <source>
        <dbReference type="EMBL" id="EPF29390.1"/>
    </source>
</evidence>
<sequence>MVELLAPAGNPEALEAAIAEGADAVYLGLKSFNARMRSSNFAWNQFEATVDVLHKRNKKIYVTVNTVVTENEMERLYRFLAYLNNVGPDGIIVQDLGLIQMAHKHFPNLKLHASTQLNIASAKAANAMSRWGVSRTVLARELSLEEIRDVHANTSCELEVFVHGALCVSESGLCLFSSYLGGKSANRGMCTQACRRLYTAHEPEGDREGYFFSPADLQLIEYIPDLIQAGVASFKIEGRMKSAEYVGTVVSAYRYVIDNWEADKKAAVETGKRILANDFARKKTSYRFKSTRAEEVLNPDQAGGTGIYLGIIDGIKKGAVEEVPFKDGTRAVHYVQLKDGHYTPEKGDSVRIHKKDDSGRESWKIQDIMESKSGAWLQLPADSGKGDSVYLLQTKAMTKRYPRLLPASLEKYRKQPNDEALPMLTLEAGFPTLGDTNKAAPSKSASTTPAGAALPARSTAAATAPSATPVKKSLAKKPADIFPEGLYVQVSSIADLHTILADKPVRVIINLNEDTYPALTGQQPNPQPQNQQQAKPLPFSKREIFISLDPFVPQEQEPILAEQLEQLTAQGYTQFIVNNPAHISMLRNKKNFLVAGPYLYTFNCWAVSWLQENGICAYIPPAESSQANIETVFAPELRPQVLLPLFSYSVLFRMRFTLPKNYNFLYFSDKQGEAFRAFSTPSASFVLSDKPFSVVDRYHALQHHQFSRFLLDFSHTSVERRAYRFILQSLRNGTPLPDSVRFNWKEGFYDPQRVEELKQLGQKSAAERGTKRSGGRAKPPKGRSQNRRDPRITSGRQQGNRKR</sequence>